<evidence type="ECO:0000256" key="1">
    <source>
        <dbReference type="SAM" id="MobiDB-lite"/>
    </source>
</evidence>
<dbReference type="EMBL" id="JAJVCZ030000006">
    <property type="protein sequence ID" value="KAL0258847.1"/>
    <property type="molecule type" value="Genomic_DNA"/>
</dbReference>
<sequence length="322" mass="35362">MHGILALSALHLASLHPDRKREYTAQSARHQEVALSRLRTGLFDTTEENCFEHFILAYLVILFTFYSIGNPLVDDDNNDDHDTSSPTTNNNNNNNNRRRHVPLSLHELGQNLFLGQGIFNTISSPEAWTWLQRGPLAALFANARHKAPTAANLPADAPGTFPHRLARLAELVAAMGGSPAESRARASCMVAVDGLRRAFGVAVLGGGGRAEASPVWVWLTLLPPDFREHVGREHPVALVVLAHYAAMVRCFEDRWYLAGWSARVLGAIEEALERRGAAGDCGGGDGSGERWGEWLEFPKAFGAAELDEAIRQSEERREQGVE</sequence>
<dbReference type="RefSeq" id="XP_066631876.1">
    <property type="nucleotide sequence ID" value="XM_066777781.1"/>
</dbReference>
<evidence type="ECO:0000313" key="2">
    <source>
        <dbReference type="EMBL" id="KAL0258847.1"/>
    </source>
</evidence>
<feature type="region of interest" description="Disordered" evidence="1">
    <location>
        <begin position="77"/>
        <end position="98"/>
    </location>
</feature>
<dbReference type="InterPro" id="IPR053157">
    <property type="entry name" value="Sterol_Uptake_Regulator"/>
</dbReference>
<comment type="caution">
    <text evidence="2">The sequence shown here is derived from an EMBL/GenBank/DDBJ whole genome shotgun (WGS) entry which is preliminary data.</text>
</comment>
<dbReference type="PANTHER" id="PTHR47784">
    <property type="entry name" value="STEROL UPTAKE CONTROL PROTEIN 2"/>
    <property type="match status" value="1"/>
</dbReference>
<dbReference type="GeneID" id="92010436"/>
<organism evidence="2 3">
    <name type="scientific">Diplodia seriata</name>
    <dbReference type="NCBI Taxonomy" id="420778"/>
    <lineage>
        <taxon>Eukaryota</taxon>
        <taxon>Fungi</taxon>
        <taxon>Dikarya</taxon>
        <taxon>Ascomycota</taxon>
        <taxon>Pezizomycotina</taxon>
        <taxon>Dothideomycetes</taxon>
        <taxon>Dothideomycetes incertae sedis</taxon>
        <taxon>Botryosphaeriales</taxon>
        <taxon>Botryosphaeriaceae</taxon>
        <taxon>Diplodia</taxon>
    </lineage>
</organism>
<reference evidence="2 3" key="1">
    <citation type="submission" date="2024-02" db="EMBL/GenBank/DDBJ databases">
        <title>De novo assembly and annotation of 12 fungi associated with fruit tree decline syndrome in Ontario, Canada.</title>
        <authorList>
            <person name="Sulman M."/>
            <person name="Ellouze W."/>
            <person name="Ilyukhin E."/>
        </authorList>
    </citation>
    <scope>NUCLEOTIDE SEQUENCE [LARGE SCALE GENOMIC DNA]</scope>
    <source>
        <strain evidence="2 3">FDS-637</strain>
    </source>
</reference>
<name>A0ABR3CE23_9PEZI</name>
<keyword evidence="3" id="KW-1185">Reference proteome</keyword>
<evidence type="ECO:0000313" key="3">
    <source>
        <dbReference type="Proteomes" id="UP001430584"/>
    </source>
</evidence>
<feature type="compositionally biased region" description="Low complexity" evidence="1">
    <location>
        <begin position="84"/>
        <end position="95"/>
    </location>
</feature>
<dbReference type="Proteomes" id="UP001430584">
    <property type="component" value="Unassembled WGS sequence"/>
</dbReference>
<proteinExistence type="predicted"/>
<gene>
    <name evidence="2" type="ORF">SLS55_006351</name>
</gene>
<protein>
    <recommendedName>
        <fullName evidence="4">C6 zinc finger domain-containing protein</fullName>
    </recommendedName>
</protein>
<dbReference type="PANTHER" id="PTHR47784:SF5">
    <property type="entry name" value="STEROL UPTAKE CONTROL PROTEIN 2"/>
    <property type="match status" value="1"/>
</dbReference>
<evidence type="ECO:0008006" key="4">
    <source>
        <dbReference type="Google" id="ProtNLM"/>
    </source>
</evidence>
<accession>A0ABR3CE23</accession>